<accession>A0ABR4KP26</accession>
<dbReference type="EMBL" id="JBFXLR010000012">
    <property type="protein sequence ID" value="KAL2854033.1"/>
    <property type="molecule type" value="Genomic_DNA"/>
</dbReference>
<name>A0ABR4KP26_9EURO</name>
<reference evidence="2 3" key="1">
    <citation type="submission" date="2024-07" db="EMBL/GenBank/DDBJ databases">
        <title>Section-level genome sequencing and comparative genomics of Aspergillus sections Usti and Cavernicolus.</title>
        <authorList>
            <consortium name="Lawrence Berkeley National Laboratory"/>
            <person name="Nybo J.L."/>
            <person name="Vesth T.C."/>
            <person name="Theobald S."/>
            <person name="Frisvad J.C."/>
            <person name="Larsen T.O."/>
            <person name="Kjaerboelling I."/>
            <person name="Rothschild-Mancinelli K."/>
            <person name="Lyhne E.K."/>
            <person name="Kogle M.E."/>
            <person name="Barry K."/>
            <person name="Clum A."/>
            <person name="Na H."/>
            <person name="Ledsgaard L."/>
            <person name="Lin J."/>
            <person name="Lipzen A."/>
            <person name="Kuo A."/>
            <person name="Riley R."/>
            <person name="Mondo S."/>
            <person name="LaButti K."/>
            <person name="Haridas S."/>
            <person name="Pangalinan J."/>
            <person name="Salamov A.A."/>
            <person name="Simmons B.A."/>
            <person name="Magnuson J.K."/>
            <person name="Chen J."/>
            <person name="Drula E."/>
            <person name="Henrissat B."/>
            <person name="Wiebenga A."/>
            <person name="Lubbers R.J."/>
            <person name="Gomes A.C."/>
            <person name="Macurrencykelacurrency M.R."/>
            <person name="Stajich J."/>
            <person name="Grigoriev I.V."/>
            <person name="Mortensen U.H."/>
            <person name="De vries R.P."/>
            <person name="Baker S.E."/>
            <person name="Andersen M.R."/>
        </authorList>
    </citation>
    <scope>NUCLEOTIDE SEQUENCE [LARGE SCALE GENOMIC DNA]</scope>
    <source>
        <strain evidence="2 3">CBS 756.74</strain>
    </source>
</reference>
<evidence type="ECO:0000256" key="1">
    <source>
        <dbReference type="SAM" id="MobiDB-lite"/>
    </source>
</evidence>
<evidence type="ECO:0000313" key="2">
    <source>
        <dbReference type="EMBL" id="KAL2854033.1"/>
    </source>
</evidence>
<comment type="caution">
    <text evidence="2">The sequence shown here is derived from an EMBL/GenBank/DDBJ whole genome shotgun (WGS) entry which is preliminary data.</text>
</comment>
<protein>
    <submittedName>
        <fullName evidence="2">Uncharacterized protein</fullName>
    </submittedName>
</protein>
<gene>
    <name evidence="2" type="ORF">BJX68DRAFT_38242</name>
</gene>
<feature type="region of interest" description="Disordered" evidence="1">
    <location>
        <begin position="89"/>
        <end position="109"/>
    </location>
</feature>
<organism evidence="2 3">
    <name type="scientific">Aspergillus pseudodeflectus</name>
    <dbReference type="NCBI Taxonomy" id="176178"/>
    <lineage>
        <taxon>Eukaryota</taxon>
        <taxon>Fungi</taxon>
        <taxon>Dikarya</taxon>
        <taxon>Ascomycota</taxon>
        <taxon>Pezizomycotina</taxon>
        <taxon>Eurotiomycetes</taxon>
        <taxon>Eurotiomycetidae</taxon>
        <taxon>Eurotiales</taxon>
        <taxon>Aspergillaceae</taxon>
        <taxon>Aspergillus</taxon>
        <taxon>Aspergillus subgen. Nidulantes</taxon>
    </lineage>
</organism>
<dbReference type="Proteomes" id="UP001610444">
    <property type="component" value="Unassembled WGS sequence"/>
</dbReference>
<dbReference type="RefSeq" id="XP_070901198.1">
    <property type="nucleotide sequence ID" value="XM_071049071.1"/>
</dbReference>
<feature type="compositionally biased region" description="Basic and acidic residues" evidence="1">
    <location>
        <begin position="96"/>
        <end position="109"/>
    </location>
</feature>
<sequence>MYLSLTFESQRATLSMKLRSIINHELTKTTCLACVECTVSLGQSISSGTAPGCIAYMSSGFTTELATRPLVNNDHRLSQVGVVRSSSFISPVSDSEGQRKEIGKWQKCP</sequence>
<dbReference type="GeneID" id="98164235"/>
<evidence type="ECO:0000313" key="3">
    <source>
        <dbReference type="Proteomes" id="UP001610444"/>
    </source>
</evidence>
<keyword evidence="3" id="KW-1185">Reference proteome</keyword>
<proteinExistence type="predicted"/>